<dbReference type="AlphaFoldDB" id="A0A822QCI8"/>
<dbReference type="RefSeq" id="WP_000148026.1">
    <property type="nucleotide sequence ID" value="NZ_AP026921.1"/>
</dbReference>
<dbReference type="PROSITE" id="PS51108">
    <property type="entry name" value="PTS_EIID"/>
    <property type="match status" value="1"/>
</dbReference>
<keyword evidence="1" id="KW-0472">Membrane</keyword>
<dbReference type="Pfam" id="PF03613">
    <property type="entry name" value="EIID-AGA"/>
    <property type="match status" value="1"/>
</dbReference>
<evidence type="ECO:0000313" key="3">
    <source>
        <dbReference type="Proteomes" id="UP000040910"/>
    </source>
</evidence>
<dbReference type="PANTHER" id="PTHR32502:SF23">
    <property type="entry name" value="TRANSPORT PROTEIN, PTS SYSTEM"/>
    <property type="match status" value="1"/>
</dbReference>
<dbReference type="GO" id="GO:0005886">
    <property type="term" value="C:plasma membrane"/>
    <property type="evidence" value="ECO:0007669"/>
    <property type="project" value="TreeGrafter"/>
</dbReference>
<dbReference type="InterPro" id="IPR050303">
    <property type="entry name" value="GatZ_KbaZ_carbometab"/>
</dbReference>
<dbReference type="EMBL" id="CKLF01000007">
    <property type="protein sequence ID" value="CIV16296.1"/>
    <property type="molecule type" value="Genomic_DNA"/>
</dbReference>
<feature type="transmembrane region" description="Helical" evidence="1">
    <location>
        <begin position="179"/>
        <end position="207"/>
    </location>
</feature>
<evidence type="ECO:0000313" key="2">
    <source>
        <dbReference type="EMBL" id="CIV16296.1"/>
    </source>
</evidence>
<gene>
    <name evidence="2" type="primary">manZ_2</name>
    <name evidence="2" type="ORF">ERS019316_00708</name>
</gene>
<feature type="transmembrane region" description="Helical" evidence="1">
    <location>
        <begin position="251"/>
        <end position="271"/>
    </location>
</feature>
<reference evidence="2 3" key="1">
    <citation type="submission" date="2015-03" db="EMBL/GenBank/DDBJ databases">
        <authorList>
            <consortium name="Pathogen Informatics"/>
            <person name="Murphy D."/>
        </authorList>
    </citation>
    <scope>NUCLEOTIDE SEQUENCE [LARGE SCALE GENOMIC DNA]</scope>
    <source>
        <strain evidence="3">type strain: N</strain>
    </source>
</reference>
<evidence type="ECO:0000256" key="1">
    <source>
        <dbReference type="SAM" id="Phobius"/>
    </source>
</evidence>
<feature type="transmembrane region" description="Helical" evidence="1">
    <location>
        <begin position="98"/>
        <end position="125"/>
    </location>
</feature>
<organism evidence="2 3">
    <name type="scientific">Streptococcus pneumoniae</name>
    <dbReference type="NCBI Taxonomy" id="1313"/>
    <lineage>
        <taxon>Bacteria</taxon>
        <taxon>Bacillati</taxon>
        <taxon>Bacillota</taxon>
        <taxon>Bacilli</taxon>
        <taxon>Lactobacillales</taxon>
        <taxon>Streptococcaceae</taxon>
        <taxon>Streptococcus</taxon>
    </lineage>
</organism>
<keyword evidence="1" id="KW-1133">Transmembrane helix</keyword>
<dbReference type="Proteomes" id="UP000040910">
    <property type="component" value="Unassembled WGS sequence"/>
</dbReference>
<sequence length="272" mass="29873">MTGSNKLTKRDYLKTSLRAFFLQNGFNYSNYQGLGYANVMYPVLKKHYGEDQEGFYQALEENCEFYNTNPHFLPFITSLHLVMLENGRPTKETRSIKMALMGPLAGIGDSLSQFCLAPLFSTIAASFAQEGLVVGPILFFLAMNTILTAIKLSTGLYGYKLGTTVIDKLSEQMATISRIANIIGVTVIAGLAATSVKIMVPITFAAGEVKADAKQSIVSIQGMLDKVAPALLPALFTLLVYYLIKEKKWTTYKLVILTVIIGIIGSWLKIIA</sequence>
<feature type="transmembrane region" description="Helical" evidence="1">
    <location>
        <begin position="137"/>
        <end position="159"/>
    </location>
</feature>
<dbReference type="PANTHER" id="PTHR32502">
    <property type="entry name" value="N-ACETYLGALACTOSAMINE PERMEASE II COMPONENT-RELATED"/>
    <property type="match status" value="1"/>
</dbReference>
<accession>A0A822QCI8</accession>
<proteinExistence type="predicted"/>
<keyword evidence="1" id="KW-0812">Transmembrane</keyword>
<dbReference type="InterPro" id="IPR004704">
    <property type="entry name" value="PTS_IID_man"/>
</dbReference>
<feature type="transmembrane region" description="Helical" evidence="1">
    <location>
        <begin position="227"/>
        <end position="244"/>
    </location>
</feature>
<protein>
    <submittedName>
        <fullName evidence="2">PTS system transporter subunit IID</fullName>
    </submittedName>
</protein>
<comment type="caution">
    <text evidence="2">The sequence shown here is derived from an EMBL/GenBank/DDBJ whole genome shotgun (WGS) entry which is preliminary data.</text>
</comment>
<dbReference type="GO" id="GO:0009401">
    <property type="term" value="P:phosphoenolpyruvate-dependent sugar phosphotransferase system"/>
    <property type="evidence" value="ECO:0007669"/>
    <property type="project" value="InterPro"/>
</dbReference>
<name>A0A822QCI8_STREE</name>